<dbReference type="InterPro" id="IPR006045">
    <property type="entry name" value="Cupin_1"/>
</dbReference>
<protein>
    <recommendedName>
        <fullName evidence="3">Cupin type-1 domain-containing protein</fullName>
    </recommendedName>
</protein>
<keyword evidence="5" id="KW-1185">Reference proteome</keyword>
<dbReference type="PANTHER" id="PTHR36448:SF2">
    <property type="entry name" value="CUPIN TYPE-1 DOMAIN-CONTAINING PROTEIN"/>
    <property type="match status" value="1"/>
</dbReference>
<dbReference type="SUPFAM" id="SSF51182">
    <property type="entry name" value="RmlC-like cupins"/>
    <property type="match status" value="1"/>
</dbReference>
<dbReference type="RefSeq" id="WP_034789320.1">
    <property type="nucleotide sequence ID" value="NZ_JMPJ01000033.1"/>
</dbReference>
<comment type="caution">
    <text evidence="4">The sequence shown here is derived from an EMBL/GenBank/DDBJ whole genome shotgun (WGS) entry which is preliminary data.</text>
</comment>
<evidence type="ECO:0000256" key="1">
    <source>
        <dbReference type="SAM" id="MobiDB-lite"/>
    </source>
</evidence>
<dbReference type="CDD" id="cd02219">
    <property type="entry name" value="cupin_YjlB-like"/>
    <property type="match status" value="1"/>
</dbReference>
<gene>
    <name evidence="4" type="ORF">GEAM_1096</name>
</gene>
<dbReference type="Pfam" id="PF00190">
    <property type="entry name" value="Cupin_1"/>
    <property type="match status" value="1"/>
</dbReference>
<dbReference type="InterPro" id="IPR014710">
    <property type="entry name" value="RmlC-like_jellyroll"/>
</dbReference>
<evidence type="ECO:0000313" key="5">
    <source>
        <dbReference type="Proteomes" id="UP000028640"/>
    </source>
</evidence>
<evidence type="ECO:0000259" key="3">
    <source>
        <dbReference type="Pfam" id="PF00190"/>
    </source>
</evidence>
<feature type="chain" id="PRO_5001791258" description="Cupin type-1 domain-containing protein" evidence="2">
    <location>
        <begin position="27"/>
        <end position="200"/>
    </location>
</feature>
<reference evidence="4 5" key="1">
    <citation type="submission" date="2014-05" db="EMBL/GenBank/DDBJ databases">
        <title>ATOL: Assembling a taxonomically balanced genome-scale reconstruction of the evolutionary history of the Enterobacteriaceae.</title>
        <authorList>
            <person name="Plunkett G.III."/>
            <person name="Neeno-Eckwall E.C."/>
            <person name="Glasner J.D."/>
            <person name="Perna N.T."/>
        </authorList>
    </citation>
    <scope>NUCLEOTIDE SEQUENCE [LARGE SCALE GENOMIC DNA]</scope>
    <source>
        <strain evidence="4 5">ATCC 33852</strain>
    </source>
</reference>
<evidence type="ECO:0000313" key="4">
    <source>
        <dbReference type="EMBL" id="KFC83911.1"/>
    </source>
</evidence>
<name>A0A085GJL6_EWIA3</name>
<dbReference type="Proteomes" id="UP000028640">
    <property type="component" value="Unassembled WGS sequence"/>
</dbReference>
<keyword evidence="2" id="KW-0732">Signal</keyword>
<organism evidence="4 5">
    <name type="scientific">Ewingella americana (strain ATCC 33852 / DSM 4580 / CCUG 14506 / JCM 5911 / LMG 7869 / NCTC 12157 / CDC 1468-78)</name>
    <dbReference type="NCBI Taxonomy" id="910964"/>
    <lineage>
        <taxon>Bacteria</taxon>
        <taxon>Pseudomonadati</taxon>
        <taxon>Pseudomonadota</taxon>
        <taxon>Gammaproteobacteria</taxon>
        <taxon>Enterobacterales</taxon>
        <taxon>Yersiniaceae</taxon>
        <taxon>Ewingella</taxon>
    </lineage>
</organism>
<dbReference type="GeneID" id="78379438"/>
<dbReference type="EMBL" id="JMPJ01000033">
    <property type="protein sequence ID" value="KFC83911.1"/>
    <property type="molecule type" value="Genomic_DNA"/>
</dbReference>
<dbReference type="Gene3D" id="2.60.120.10">
    <property type="entry name" value="Jelly Rolls"/>
    <property type="match status" value="1"/>
</dbReference>
<feature type="region of interest" description="Disordered" evidence="1">
    <location>
        <begin position="176"/>
        <end position="200"/>
    </location>
</feature>
<accession>A0A085GJL6</accession>
<dbReference type="OrthoDB" id="9791759at2"/>
<feature type="signal peptide" evidence="2">
    <location>
        <begin position="1"/>
        <end position="26"/>
    </location>
</feature>
<dbReference type="PANTHER" id="PTHR36448">
    <property type="entry name" value="BLR7373 PROTEIN"/>
    <property type="match status" value="1"/>
</dbReference>
<sequence length="200" mass="22216">MALDRRRFCTLLSVAALLPLPFTLKAQPREVAVEILHTGKPDGGVPNSKLPLLIYHHVIPPEVTDNAEYLEHLFRSNGWPPQWRYPVYPFTHFHSNTHEVVGVYAGSAKLQLGGEKGKIIEVNVGDVLLIPAGVGHKQISADDDFMLVGAYPPNVTADLCHDEPKKMAERIKTINQVPMPESDPVTGHSEGSMHYWRTAK</sequence>
<evidence type="ECO:0000256" key="2">
    <source>
        <dbReference type="SAM" id="SignalP"/>
    </source>
</evidence>
<dbReference type="eggNOG" id="COG4297">
    <property type="taxonomic scope" value="Bacteria"/>
</dbReference>
<dbReference type="AlphaFoldDB" id="A0A085GJL6"/>
<dbReference type="InterPro" id="IPR047121">
    <property type="entry name" value="YjiB-like"/>
</dbReference>
<dbReference type="InterPro" id="IPR011051">
    <property type="entry name" value="RmlC_Cupin_sf"/>
</dbReference>
<feature type="domain" description="Cupin type-1" evidence="3">
    <location>
        <begin position="92"/>
        <end position="149"/>
    </location>
</feature>
<proteinExistence type="predicted"/>